<organism evidence="4 5">
    <name type="scientific">Halarcobacter ebronensis</name>
    <dbReference type="NCBI Taxonomy" id="1462615"/>
    <lineage>
        <taxon>Bacteria</taxon>
        <taxon>Pseudomonadati</taxon>
        <taxon>Campylobacterota</taxon>
        <taxon>Epsilonproteobacteria</taxon>
        <taxon>Campylobacterales</taxon>
        <taxon>Arcobacteraceae</taxon>
        <taxon>Halarcobacter</taxon>
    </lineage>
</organism>
<evidence type="ECO:0000313" key="5">
    <source>
        <dbReference type="Proteomes" id="UP000289758"/>
    </source>
</evidence>
<feature type="coiled-coil region" evidence="1">
    <location>
        <begin position="27"/>
        <end position="93"/>
    </location>
</feature>
<dbReference type="EMBL" id="PDKK01000007">
    <property type="protein sequence ID" value="RXK05246.1"/>
    <property type="molecule type" value="Genomic_DNA"/>
</dbReference>
<evidence type="ECO:0000313" key="4">
    <source>
        <dbReference type="EMBL" id="RXK05246.1"/>
    </source>
</evidence>
<name>A0A4Q1AN34_9BACT</name>
<keyword evidence="5" id="KW-1185">Reference proteome</keyword>
<dbReference type="SUPFAM" id="SSF158791">
    <property type="entry name" value="MgtE N-terminal domain-like"/>
    <property type="match status" value="1"/>
</dbReference>
<dbReference type="Gene3D" id="1.25.60.10">
    <property type="entry name" value="MgtE N-terminal domain-like"/>
    <property type="match status" value="1"/>
</dbReference>
<gene>
    <name evidence="4" type="ORF">CRV07_09160</name>
    <name evidence="3" type="ORF">CRV08_11080</name>
</gene>
<dbReference type="EMBL" id="PDKJ01000010">
    <property type="protein sequence ID" value="RXJ67197.1"/>
    <property type="molecule type" value="Genomic_DNA"/>
</dbReference>
<dbReference type="InterPro" id="IPR038076">
    <property type="entry name" value="MgtE_N_sf"/>
</dbReference>
<dbReference type="OrthoDB" id="5365664at2"/>
<accession>A0A4Q1AN34</accession>
<keyword evidence="1" id="KW-0175">Coiled coil</keyword>
<protein>
    <recommendedName>
        <fullName evidence="7">PDP protein</fullName>
    </recommendedName>
</protein>
<evidence type="ECO:0000313" key="6">
    <source>
        <dbReference type="Proteomes" id="UP000290172"/>
    </source>
</evidence>
<dbReference type="Proteomes" id="UP000289758">
    <property type="component" value="Unassembled WGS sequence"/>
</dbReference>
<sequence>MLLRLAILILFFNLISLSAQEVNSATLVKQRIEITELKKDLNNFYNKKEAEYQTRKKELDNLLAKIEKEKKEIQDLRDENKQLLENIKGEVDSKTANIFNKMKPKIAADIFNQMIREGKIEDVFDIIIRLKEAKVTSLMKYMSPENASLLTQMLQDYKLNNKSEG</sequence>
<keyword evidence="2" id="KW-0732">Signal</keyword>
<dbReference type="Proteomes" id="UP000290172">
    <property type="component" value="Unassembled WGS sequence"/>
</dbReference>
<evidence type="ECO:0008006" key="7">
    <source>
        <dbReference type="Google" id="ProtNLM"/>
    </source>
</evidence>
<proteinExistence type="predicted"/>
<feature type="chain" id="PRO_5044607861" description="PDP protein" evidence="2">
    <location>
        <begin position="22"/>
        <end position="165"/>
    </location>
</feature>
<feature type="signal peptide" evidence="2">
    <location>
        <begin position="1"/>
        <end position="21"/>
    </location>
</feature>
<evidence type="ECO:0000313" key="3">
    <source>
        <dbReference type="EMBL" id="RXJ67197.1"/>
    </source>
</evidence>
<evidence type="ECO:0000256" key="2">
    <source>
        <dbReference type="SAM" id="SignalP"/>
    </source>
</evidence>
<reference evidence="5 6" key="1">
    <citation type="submission" date="2017-10" db="EMBL/GenBank/DDBJ databases">
        <title>Genomics of the genus Arcobacter.</title>
        <authorList>
            <person name="Perez-Cataluna A."/>
            <person name="Figueras M.J."/>
        </authorList>
    </citation>
    <scope>NUCLEOTIDE SEQUENCE [LARGE SCALE GENOMIC DNA]</scope>
    <source>
        <strain evidence="4 5">CECT 8441</strain>
        <strain evidence="3 6">CECT 8993</strain>
    </source>
</reference>
<dbReference type="AlphaFoldDB" id="A0A4Q1AN34"/>
<comment type="caution">
    <text evidence="4">The sequence shown here is derived from an EMBL/GenBank/DDBJ whole genome shotgun (WGS) entry which is preliminary data.</text>
</comment>
<evidence type="ECO:0000256" key="1">
    <source>
        <dbReference type="SAM" id="Coils"/>
    </source>
</evidence>